<evidence type="ECO:0000313" key="1">
    <source>
        <dbReference type="EMBL" id="CAD6504476.1"/>
    </source>
</evidence>
<gene>
    <name evidence="1" type="ORF">BGTH12_LOCUS5834</name>
</gene>
<name>A0A9W4DQD9_BLUGR</name>
<comment type="caution">
    <text evidence="1">The sequence shown here is derived from an EMBL/GenBank/DDBJ whole genome shotgun (WGS) entry which is preliminary data.</text>
</comment>
<dbReference type="AlphaFoldDB" id="A0A9W4DQD9"/>
<organism evidence="1 2">
    <name type="scientific">Blumeria graminis f. sp. triticale</name>
    <dbReference type="NCBI Taxonomy" id="1689686"/>
    <lineage>
        <taxon>Eukaryota</taxon>
        <taxon>Fungi</taxon>
        <taxon>Dikarya</taxon>
        <taxon>Ascomycota</taxon>
        <taxon>Pezizomycotina</taxon>
        <taxon>Leotiomycetes</taxon>
        <taxon>Erysiphales</taxon>
        <taxon>Erysiphaceae</taxon>
        <taxon>Blumeria</taxon>
    </lineage>
</organism>
<dbReference type="Proteomes" id="UP000683417">
    <property type="component" value="Unassembled WGS sequence"/>
</dbReference>
<reference evidence="1" key="1">
    <citation type="submission" date="2020-10" db="EMBL/GenBank/DDBJ databases">
        <authorList>
            <person name="Muller C M."/>
        </authorList>
    </citation>
    <scope>NUCLEOTIDE SEQUENCE</scope>
    <source>
        <strain evidence="1">THUN-12</strain>
    </source>
</reference>
<dbReference type="EMBL" id="CAJHIT010000008">
    <property type="protein sequence ID" value="CAD6504476.1"/>
    <property type="molecule type" value="Genomic_DNA"/>
</dbReference>
<proteinExistence type="predicted"/>
<evidence type="ECO:0000313" key="2">
    <source>
        <dbReference type="Proteomes" id="UP000683417"/>
    </source>
</evidence>
<accession>A0A9W4DQD9</accession>
<sequence>MRCFYLLVSYAAMWNNRVLYSYNFYPISSPHDPFQYFTFDYGENFVTPFGKWLRTFSGKLLHFNRSPIMTRVSASGKYCAEDEKGYAVAYEYISQKARLERSQVRFRDKVDSDYNRCVAELSSFIEGSIISFSMVKEGSVPYCRVKHLVRYIMSRESLILDSTTQCEERKESVCFVADMALAAEDILDSYHHLTMAKMGQANTYLVSIAGKLYITIDSGTNNEYLIFTRNRRQSDDEVIQYLIQNESNEIRADIPNFKLARFRIF</sequence>
<protein>
    <submittedName>
        <fullName evidence="1">BgTH12-06205</fullName>
    </submittedName>
</protein>